<keyword evidence="2" id="KW-1185">Reference proteome</keyword>
<evidence type="ECO:0000313" key="1">
    <source>
        <dbReference type="EMBL" id="MDO6575467.1"/>
    </source>
</evidence>
<accession>A0AAW7YUS0</accession>
<name>A0AAW7YUS0_9STAP</name>
<organism evidence="1 2">
    <name type="scientific">Staphylococcus pasteuri_A</name>
    <dbReference type="NCBI Taxonomy" id="3062664"/>
    <lineage>
        <taxon>Bacteria</taxon>
        <taxon>Bacillati</taxon>
        <taxon>Bacillota</taxon>
        <taxon>Bacilli</taxon>
        <taxon>Bacillales</taxon>
        <taxon>Staphylococcaceae</taxon>
        <taxon>Staphylococcus</taxon>
    </lineage>
</organism>
<dbReference type="Proteomes" id="UP001170310">
    <property type="component" value="Unassembled WGS sequence"/>
</dbReference>
<proteinExistence type="predicted"/>
<dbReference type="Gene3D" id="3.30.450.20">
    <property type="entry name" value="PAS domain"/>
    <property type="match status" value="1"/>
</dbReference>
<dbReference type="EMBL" id="JAUOQO010000725">
    <property type="protein sequence ID" value="MDO6575467.1"/>
    <property type="molecule type" value="Genomic_DNA"/>
</dbReference>
<sequence>LIAIEAEQLEEKAHYPYVFRTLRLGDGDSYLSDVDIHNEKGVELGQHQPTLKVASPVFSGGKALGLVVVNVGLENLFSLLQA</sequence>
<feature type="non-terminal residue" evidence="1">
    <location>
        <position position="1"/>
    </location>
</feature>
<dbReference type="InterPro" id="IPR029151">
    <property type="entry name" value="Sensor-like_sf"/>
</dbReference>
<protein>
    <recommendedName>
        <fullName evidence="3">Chemotaxis protein CheA</fullName>
    </recommendedName>
</protein>
<reference evidence="1" key="1">
    <citation type="submission" date="2023-07" db="EMBL/GenBank/DDBJ databases">
        <title>Genome content predicts the carbon catabolic preferences of heterotrophic bacteria.</title>
        <authorList>
            <person name="Gralka M."/>
        </authorList>
    </citation>
    <scope>NUCLEOTIDE SEQUENCE</scope>
    <source>
        <strain evidence="1">E2R20</strain>
    </source>
</reference>
<evidence type="ECO:0000313" key="2">
    <source>
        <dbReference type="Proteomes" id="UP001170310"/>
    </source>
</evidence>
<dbReference type="SUPFAM" id="SSF103190">
    <property type="entry name" value="Sensory domain-like"/>
    <property type="match status" value="1"/>
</dbReference>
<evidence type="ECO:0008006" key="3">
    <source>
        <dbReference type="Google" id="ProtNLM"/>
    </source>
</evidence>
<dbReference type="RefSeq" id="WP_303522551.1">
    <property type="nucleotide sequence ID" value="NZ_JAUOQO010000725.1"/>
</dbReference>
<dbReference type="AlphaFoldDB" id="A0AAW7YUS0"/>
<feature type="non-terminal residue" evidence="1">
    <location>
        <position position="82"/>
    </location>
</feature>
<comment type="caution">
    <text evidence="1">The sequence shown here is derived from an EMBL/GenBank/DDBJ whole genome shotgun (WGS) entry which is preliminary data.</text>
</comment>
<gene>
    <name evidence="1" type="ORF">Q4528_15230</name>
</gene>